<dbReference type="InterPro" id="IPR003323">
    <property type="entry name" value="OTU_dom"/>
</dbReference>
<organism evidence="3 4">
    <name type="scientific">Cutaneotrichosporon spelunceum</name>
    <dbReference type="NCBI Taxonomy" id="1672016"/>
    <lineage>
        <taxon>Eukaryota</taxon>
        <taxon>Fungi</taxon>
        <taxon>Dikarya</taxon>
        <taxon>Basidiomycota</taxon>
        <taxon>Agaricomycotina</taxon>
        <taxon>Tremellomycetes</taxon>
        <taxon>Trichosporonales</taxon>
        <taxon>Trichosporonaceae</taxon>
        <taxon>Cutaneotrichosporon</taxon>
    </lineage>
</organism>
<comment type="caution">
    <text evidence="3">The sequence shown here is derived from an EMBL/GenBank/DDBJ whole genome shotgun (WGS) entry which is preliminary data.</text>
</comment>
<keyword evidence="4" id="KW-1185">Reference proteome</keyword>
<dbReference type="SUPFAM" id="SSF54001">
    <property type="entry name" value="Cysteine proteinases"/>
    <property type="match status" value="1"/>
</dbReference>
<dbReference type="PANTHER" id="PTHR12419:SF10">
    <property type="entry name" value="DEUBIQUITINASE OTUD6B"/>
    <property type="match status" value="1"/>
</dbReference>
<feature type="region of interest" description="Disordered" evidence="1">
    <location>
        <begin position="1"/>
        <end position="131"/>
    </location>
</feature>
<dbReference type="InterPro" id="IPR038765">
    <property type="entry name" value="Papain-like_cys_pep_sf"/>
</dbReference>
<evidence type="ECO:0000313" key="4">
    <source>
        <dbReference type="Proteomes" id="UP001222932"/>
    </source>
</evidence>
<dbReference type="InterPro" id="IPR050704">
    <property type="entry name" value="Peptidase_C85-like"/>
</dbReference>
<dbReference type="FunFam" id="3.90.70.80:FF:000025">
    <property type="entry name" value="Unplaced genomic scaffold supercont1.1, whole genome shotgun sequence"/>
    <property type="match status" value="1"/>
</dbReference>
<evidence type="ECO:0000313" key="3">
    <source>
        <dbReference type="EMBL" id="GMK54235.1"/>
    </source>
</evidence>
<dbReference type="Pfam" id="PF02338">
    <property type="entry name" value="OTU"/>
    <property type="match status" value="1"/>
</dbReference>
<protein>
    <recommendedName>
        <fullName evidence="2">OTU domain-containing protein</fullName>
    </recommendedName>
</protein>
<dbReference type="EMBL" id="BTCM01000001">
    <property type="protein sequence ID" value="GMK54235.1"/>
    <property type="molecule type" value="Genomic_DNA"/>
</dbReference>
<dbReference type="PANTHER" id="PTHR12419">
    <property type="entry name" value="OTU DOMAIN CONTAINING PROTEIN"/>
    <property type="match status" value="1"/>
</dbReference>
<feature type="domain" description="OTU" evidence="2">
    <location>
        <begin position="162"/>
        <end position="328"/>
    </location>
</feature>
<gene>
    <name evidence="3" type="primary">OTU2</name>
    <name evidence="3" type="ORF">CspeluHIS016_0108210</name>
</gene>
<sequence>MVKRKGAKKASKPTPPVPVYEYEHEEGVALEDLVDLSDDNVHAPATTTTTTTTATTPSTPSDRSGTSASTPTPAIASTCMGSGLATPTASEGDADGVGATLLENTGGKKKSSRQRFAERQARKQQAVLDAAPQQDPAWNAQLEKERHEEIAVIRDACDVLGRRIFEIQPDGHCMFSAVADQLGLLSILPAEQANNPYTTRRVAAQYMREHKDDFIPFLPSVDGEDMPGATDDGIMDDAQFDEYCHRVEGTAEWGGEPEIQALSRAYDIPIHVIQRGPPTVVSHGGLGDAFGGATDAQASADAGERIVRISYHRRMYGLGEHYNSLRLAK</sequence>
<reference evidence="3" key="1">
    <citation type="journal article" date="2023" name="BMC Genomics">
        <title>Chromosome-level genome assemblies of Cutaneotrichosporon spp. (Trichosporonales, Basidiomycota) reveal imbalanced evolution between nucleotide sequences and chromosome synteny.</title>
        <authorList>
            <person name="Kobayashi Y."/>
            <person name="Kayamori A."/>
            <person name="Aoki K."/>
            <person name="Shiwa Y."/>
            <person name="Matsutani M."/>
            <person name="Fujita N."/>
            <person name="Sugita T."/>
            <person name="Iwasaki W."/>
            <person name="Tanaka N."/>
            <person name="Takashima M."/>
        </authorList>
    </citation>
    <scope>NUCLEOTIDE SEQUENCE</scope>
    <source>
        <strain evidence="3">HIS016</strain>
    </source>
</reference>
<feature type="compositionally biased region" description="Basic residues" evidence="1">
    <location>
        <begin position="1"/>
        <end position="11"/>
    </location>
</feature>
<accession>A0AAD3TPZ8</accession>
<dbReference type="GO" id="GO:0016579">
    <property type="term" value="P:protein deubiquitination"/>
    <property type="evidence" value="ECO:0007669"/>
    <property type="project" value="TreeGrafter"/>
</dbReference>
<feature type="compositionally biased region" description="Low complexity" evidence="1">
    <location>
        <begin position="43"/>
        <end position="61"/>
    </location>
</feature>
<dbReference type="GO" id="GO:0004843">
    <property type="term" value="F:cysteine-type deubiquitinase activity"/>
    <property type="evidence" value="ECO:0007669"/>
    <property type="project" value="TreeGrafter"/>
</dbReference>
<reference evidence="3" key="2">
    <citation type="submission" date="2023-06" db="EMBL/GenBank/DDBJ databases">
        <authorList>
            <person name="Kobayashi Y."/>
            <person name="Kayamori A."/>
            <person name="Aoki K."/>
            <person name="Shiwa Y."/>
            <person name="Fujita N."/>
            <person name="Sugita T."/>
            <person name="Iwasaki W."/>
            <person name="Tanaka N."/>
            <person name="Takashima M."/>
        </authorList>
    </citation>
    <scope>NUCLEOTIDE SEQUENCE</scope>
    <source>
        <strain evidence="3">HIS016</strain>
    </source>
</reference>
<dbReference type="PROSITE" id="PS50802">
    <property type="entry name" value="OTU"/>
    <property type="match status" value="1"/>
</dbReference>
<feature type="compositionally biased region" description="Acidic residues" evidence="1">
    <location>
        <begin position="28"/>
        <end position="38"/>
    </location>
</feature>
<evidence type="ECO:0000256" key="1">
    <source>
        <dbReference type="SAM" id="MobiDB-lite"/>
    </source>
</evidence>
<dbReference type="CDD" id="cd22748">
    <property type="entry name" value="OTU_OTUD6-like"/>
    <property type="match status" value="1"/>
</dbReference>
<feature type="compositionally biased region" description="Polar residues" evidence="1">
    <location>
        <begin position="62"/>
        <end position="72"/>
    </location>
</feature>
<dbReference type="AlphaFoldDB" id="A0AAD3TPZ8"/>
<evidence type="ECO:0000259" key="2">
    <source>
        <dbReference type="PROSITE" id="PS50802"/>
    </source>
</evidence>
<name>A0AAD3TPZ8_9TREE</name>
<proteinExistence type="predicted"/>
<dbReference type="Proteomes" id="UP001222932">
    <property type="component" value="Unassembled WGS sequence"/>
</dbReference>
<dbReference type="Gene3D" id="3.90.70.80">
    <property type="match status" value="1"/>
</dbReference>